<evidence type="ECO:0000313" key="7">
    <source>
        <dbReference type="Proteomes" id="UP000487757"/>
    </source>
</evidence>
<keyword evidence="4 5" id="KW-0472">Membrane</keyword>
<feature type="transmembrane region" description="Helical" evidence="5">
    <location>
        <begin position="7"/>
        <end position="26"/>
    </location>
</feature>
<dbReference type="GO" id="GO:0016020">
    <property type="term" value="C:membrane"/>
    <property type="evidence" value="ECO:0007669"/>
    <property type="project" value="UniProtKB-SubCell"/>
</dbReference>
<gene>
    <name evidence="6" type="ORF">GJU39_12790</name>
</gene>
<keyword evidence="7" id="KW-1185">Reference proteome</keyword>
<evidence type="ECO:0000256" key="5">
    <source>
        <dbReference type="SAM" id="Phobius"/>
    </source>
</evidence>
<dbReference type="PANTHER" id="PTHR10361">
    <property type="entry name" value="SODIUM-BILE ACID COTRANSPORTER"/>
    <property type="match status" value="1"/>
</dbReference>
<feature type="transmembrane region" description="Helical" evidence="5">
    <location>
        <begin position="117"/>
        <end position="140"/>
    </location>
</feature>
<name>A0A7K0G0V6_9SPHI</name>
<dbReference type="OrthoDB" id="9806785at2"/>
<dbReference type="InterPro" id="IPR038770">
    <property type="entry name" value="Na+/solute_symporter_sf"/>
</dbReference>
<comment type="subcellular location">
    <subcellularLocation>
        <location evidence="1">Membrane</location>
        <topology evidence="1">Multi-pass membrane protein</topology>
    </subcellularLocation>
</comment>
<dbReference type="RefSeq" id="WP_154281191.1">
    <property type="nucleotide sequence ID" value="NZ_JBHUJQ010000001.1"/>
</dbReference>
<dbReference type="Proteomes" id="UP000487757">
    <property type="component" value="Unassembled WGS sequence"/>
</dbReference>
<feature type="transmembrane region" description="Helical" evidence="5">
    <location>
        <begin position="173"/>
        <end position="195"/>
    </location>
</feature>
<feature type="transmembrane region" description="Helical" evidence="5">
    <location>
        <begin position="32"/>
        <end position="49"/>
    </location>
</feature>
<feature type="transmembrane region" description="Helical" evidence="5">
    <location>
        <begin position="87"/>
        <end position="105"/>
    </location>
</feature>
<accession>A0A7K0G0V6</accession>
<evidence type="ECO:0000256" key="4">
    <source>
        <dbReference type="ARBA" id="ARBA00023136"/>
    </source>
</evidence>
<dbReference type="Pfam" id="PF01758">
    <property type="entry name" value="SBF"/>
    <property type="match status" value="1"/>
</dbReference>
<feature type="transmembrane region" description="Helical" evidence="5">
    <location>
        <begin position="267"/>
        <end position="290"/>
    </location>
</feature>
<evidence type="ECO:0000256" key="2">
    <source>
        <dbReference type="ARBA" id="ARBA00022692"/>
    </source>
</evidence>
<keyword evidence="3 5" id="KW-1133">Transmembrane helix</keyword>
<feature type="transmembrane region" description="Helical" evidence="5">
    <location>
        <begin position="207"/>
        <end position="230"/>
    </location>
</feature>
<dbReference type="InterPro" id="IPR004710">
    <property type="entry name" value="Bilac:Na_transpt"/>
</dbReference>
<evidence type="ECO:0000313" key="6">
    <source>
        <dbReference type="EMBL" id="MRX76964.1"/>
    </source>
</evidence>
<dbReference type="EMBL" id="WKKH01000018">
    <property type="protein sequence ID" value="MRX76964.1"/>
    <property type="molecule type" value="Genomic_DNA"/>
</dbReference>
<dbReference type="PANTHER" id="PTHR10361:SF28">
    <property type="entry name" value="P3 PROTEIN-RELATED"/>
    <property type="match status" value="1"/>
</dbReference>
<reference evidence="6 7" key="1">
    <citation type="submission" date="2019-11" db="EMBL/GenBank/DDBJ databases">
        <title>Pedobacter petrophilus genome.</title>
        <authorList>
            <person name="Feldbauer M.J."/>
            <person name="Newman J.D."/>
        </authorList>
    </citation>
    <scope>NUCLEOTIDE SEQUENCE [LARGE SCALE GENOMIC DNA]</scope>
    <source>
        <strain evidence="6 7">LMG 29686</strain>
    </source>
</reference>
<evidence type="ECO:0000256" key="3">
    <source>
        <dbReference type="ARBA" id="ARBA00022989"/>
    </source>
</evidence>
<dbReference type="AlphaFoldDB" id="A0A7K0G0V6"/>
<dbReference type="InterPro" id="IPR002657">
    <property type="entry name" value="BilAc:Na_symport/Acr3"/>
</dbReference>
<feature type="transmembrane region" description="Helical" evidence="5">
    <location>
        <begin position="146"/>
        <end position="166"/>
    </location>
</feature>
<dbReference type="Gene3D" id="1.20.1530.20">
    <property type="match status" value="1"/>
</dbReference>
<comment type="caution">
    <text evidence="6">The sequence shown here is derived from an EMBL/GenBank/DDBJ whole genome shotgun (WGS) entry which is preliminary data.</text>
</comment>
<sequence>MGITLKKISLLATVAILIIATYLFLSHKLVEGGLFLTVFWLLLAFTMMQSAKFKKFAYTVFILASVTVAMTFPEYFITLGSFQLKNLIVPLLQIITFGVGCTMGWRDLSGVFKMPKAVLVGVLCHYTIMPFVGFTIAKAFGFPPEIAAGVVLVGCMPSGLASNVIAFIAKANLALSVTITAVSTLLAPLMTPLLMKFLGGQFVPVSFSAMFLDILKLVIIPIFLGVFVNHFFHKKAVWIDHVMPKISMAGIACIIIIITAAGRNNMLHIGITLVVAMFLHMTAGVFLGYWGGRLFGLSKLNSRTIAIEVGMQNGGLASGIAVQMGKIATVGLAPAVNGPIMNTTFSLLATYWGSKPIEPRPEESVV</sequence>
<feature type="transmembrane region" description="Helical" evidence="5">
    <location>
        <begin position="242"/>
        <end position="261"/>
    </location>
</feature>
<evidence type="ECO:0000256" key="1">
    <source>
        <dbReference type="ARBA" id="ARBA00004141"/>
    </source>
</evidence>
<keyword evidence="2 5" id="KW-0812">Transmembrane</keyword>
<proteinExistence type="predicted"/>
<organism evidence="6 7">
    <name type="scientific">Pedobacter petrophilus</name>
    <dbReference type="NCBI Taxonomy" id="1908241"/>
    <lineage>
        <taxon>Bacteria</taxon>
        <taxon>Pseudomonadati</taxon>
        <taxon>Bacteroidota</taxon>
        <taxon>Sphingobacteriia</taxon>
        <taxon>Sphingobacteriales</taxon>
        <taxon>Sphingobacteriaceae</taxon>
        <taxon>Pedobacter</taxon>
    </lineage>
</organism>
<feature type="transmembrane region" description="Helical" evidence="5">
    <location>
        <begin position="56"/>
        <end position="75"/>
    </location>
</feature>
<protein>
    <submittedName>
        <fullName evidence="6">Bile acid:sodium symporter family protein</fullName>
    </submittedName>
</protein>